<dbReference type="InterPro" id="IPR037066">
    <property type="entry name" value="Plug_dom_sf"/>
</dbReference>
<evidence type="ECO:0000256" key="7">
    <source>
        <dbReference type="ARBA" id="ARBA00023237"/>
    </source>
</evidence>
<keyword evidence="13" id="KW-1185">Reference proteome</keyword>
<dbReference type="Pfam" id="PF00593">
    <property type="entry name" value="TonB_dep_Rec_b-barrel"/>
    <property type="match status" value="1"/>
</dbReference>
<dbReference type="OrthoDB" id="9768177at2"/>
<dbReference type="InterPro" id="IPR039426">
    <property type="entry name" value="TonB-dep_rcpt-like"/>
</dbReference>
<dbReference type="AlphaFoldDB" id="A0A3N0E5M1"/>
<keyword evidence="2 8" id="KW-0813">Transport</keyword>
<keyword evidence="7 8" id="KW-0998">Cell outer membrane</keyword>
<comment type="subcellular location">
    <subcellularLocation>
        <location evidence="1 8">Cell outer membrane</location>
        <topology evidence="1 8">Multi-pass membrane protein</topology>
    </subcellularLocation>
</comment>
<evidence type="ECO:0000259" key="11">
    <source>
        <dbReference type="Pfam" id="PF07715"/>
    </source>
</evidence>
<keyword evidence="12" id="KW-0675">Receptor</keyword>
<evidence type="ECO:0000256" key="9">
    <source>
        <dbReference type="RuleBase" id="RU003357"/>
    </source>
</evidence>
<protein>
    <submittedName>
        <fullName evidence="12">TonB-dependent receptor</fullName>
    </submittedName>
</protein>
<name>A0A3N0E5M1_SINP1</name>
<dbReference type="Gene3D" id="2.40.170.20">
    <property type="entry name" value="TonB-dependent receptor, beta-barrel domain"/>
    <property type="match status" value="1"/>
</dbReference>
<dbReference type="EMBL" id="RJTM01000107">
    <property type="protein sequence ID" value="RNL83142.1"/>
    <property type="molecule type" value="Genomic_DNA"/>
</dbReference>
<evidence type="ECO:0000256" key="4">
    <source>
        <dbReference type="ARBA" id="ARBA00022692"/>
    </source>
</evidence>
<evidence type="ECO:0000256" key="6">
    <source>
        <dbReference type="ARBA" id="ARBA00023136"/>
    </source>
</evidence>
<evidence type="ECO:0000313" key="13">
    <source>
        <dbReference type="Proteomes" id="UP000267469"/>
    </source>
</evidence>
<gene>
    <name evidence="12" type="ORF">ED312_15525</name>
</gene>
<feature type="domain" description="TonB-dependent receptor plug" evidence="11">
    <location>
        <begin position="105"/>
        <end position="211"/>
    </location>
</feature>
<keyword evidence="4 8" id="KW-0812">Transmembrane</keyword>
<evidence type="ECO:0000256" key="1">
    <source>
        <dbReference type="ARBA" id="ARBA00004571"/>
    </source>
</evidence>
<dbReference type="InterPro" id="IPR023997">
    <property type="entry name" value="TonB-dep_OMP_SusC/RagA_CS"/>
</dbReference>
<proteinExistence type="inferred from homology"/>
<evidence type="ECO:0000256" key="3">
    <source>
        <dbReference type="ARBA" id="ARBA00022452"/>
    </source>
</evidence>
<dbReference type="SUPFAM" id="SSF49464">
    <property type="entry name" value="Carboxypeptidase regulatory domain-like"/>
    <property type="match status" value="1"/>
</dbReference>
<evidence type="ECO:0000259" key="10">
    <source>
        <dbReference type="Pfam" id="PF00593"/>
    </source>
</evidence>
<dbReference type="Proteomes" id="UP000267469">
    <property type="component" value="Unassembled WGS sequence"/>
</dbReference>
<dbReference type="SUPFAM" id="SSF56935">
    <property type="entry name" value="Porins"/>
    <property type="match status" value="1"/>
</dbReference>
<dbReference type="GO" id="GO:0009279">
    <property type="term" value="C:cell outer membrane"/>
    <property type="evidence" value="ECO:0007669"/>
    <property type="project" value="UniProtKB-SubCell"/>
</dbReference>
<comment type="similarity">
    <text evidence="8 9">Belongs to the TonB-dependent receptor family.</text>
</comment>
<evidence type="ECO:0000256" key="2">
    <source>
        <dbReference type="ARBA" id="ARBA00022448"/>
    </source>
</evidence>
<dbReference type="Gene3D" id="2.170.130.10">
    <property type="entry name" value="TonB-dependent receptor, plug domain"/>
    <property type="match status" value="1"/>
</dbReference>
<dbReference type="FunFam" id="2.170.130.10:FF:000008">
    <property type="entry name" value="SusC/RagA family TonB-linked outer membrane protein"/>
    <property type="match status" value="1"/>
</dbReference>
<dbReference type="InterPro" id="IPR000531">
    <property type="entry name" value="Beta-barrel_TonB"/>
</dbReference>
<sequence length="1058" mass="117542">MCFVFSFGGYAQQKTVSGAVTDQEGVPLPGVNVIVKGTNRGTTTDFDGNYTINAAPGEILLYTYVGQRTEERTVETSAVINVRMSEDAQALEEVVVIGYGEVERKDLTGSVSSVSNAQIRDIPLSSAAEAITGRLAGVKVTSTEGRPGADIEITVRGGTSITQDNTPLYIVDGVQMDNALSILSMQEIETIDVLKDAASTAIYGARGANGVILITTKGGKAMPTQITYNTFAGVREITNKLEVMKPYDFVLYQYQVYDGSEEDRNNFIERYGRWEDLDIYKSMPYTDWQEEVFGRAAWSQTHVLTATGGSEKTTFSLNLNHVEEDGIMLNSANKRSLMAFKFTHNASDRLKIGVNTRYSRQRIDGVGTSSTGSQGTNRLRNSVRYRPFSMGEQENEVDVFDPEYANLTNLTNPVLLANNEIRNDYRTNFNLNGWLQLELMKGLSFRSVAGMVQNWRTDQTFNGRVTGVARQNADMPVVQLRKSESLTLNFSNTLNYKTTIGDHKMDFLLGTEFLQGEGNSHNSTIKWFPEDITAKEAFAGIQKATPPEGQIQDAPTTGESIHRLLSFFGRINYSYAGKYLATFTLRADGSSKFMSGNRYAYFPSGALSWRMSEESFLENADFISNLKLRVSMGLAGNNRIDNDLYKTMFSASGDYGYAFGDAVTPGFASTSLANPFLKWETTVSSNAGVDFSFFNNRLSGSVDAYLNRTRDLLLNKDIPQTSGYSRQIQNVGKTENRGLEFQLSGDIIRTRDFSWTANFNIAFNKNKIVSLGNDPQGNPQQYFLQGSGWVNNMLDFKVEVGKPLGQFYGFITDGFYGINDFNYDASTQTYTLKEGVPSSSAAALGAKGVQPGDLKLVDLNGDGVIGEEDRTVLGNAQPKHFGGFNQQFIYKNFDMSVFVNWSYGNKVYNANKMEYTTAYLYKDNNMLSIMTDRWKWYDANGVKVTDPQALAEMNKDTKYWTPPGGYYTLHSAAIEDGSFLRISNITLGYTLPEEIVRKTGFLSNIRVYATVNNVWTITGYSGYDPEANTRRSTPLTPGVDYSAYPRSRYVLTGINVTF</sequence>
<dbReference type="Pfam" id="PF07715">
    <property type="entry name" value="Plug"/>
    <property type="match status" value="1"/>
</dbReference>
<evidence type="ECO:0000256" key="8">
    <source>
        <dbReference type="PROSITE-ProRule" id="PRU01360"/>
    </source>
</evidence>
<keyword evidence="6 8" id="KW-0472">Membrane</keyword>
<reference evidence="12 13" key="1">
    <citation type="submission" date="2018-10" db="EMBL/GenBank/DDBJ databases">
        <title>Sinomicrobium pectinilyticum sp. nov., a pectinase-producing bacterium isolated from alkaline and saline soil, and emended description of the genus Sinomicrobium.</title>
        <authorList>
            <person name="Cheng B."/>
            <person name="Li C."/>
            <person name="Lai Q."/>
            <person name="Du M."/>
            <person name="Shao Z."/>
            <person name="Xu P."/>
            <person name="Yang C."/>
        </authorList>
    </citation>
    <scope>NUCLEOTIDE SEQUENCE [LARGE SCALE GENOMIC DNA]</scope>
    <source>
        <strain evidence="12 13">5DNS001</strain>
    </source>
</reference>
<dbReference type="InterPro" id="IPR036942">
    <property type="entry name" value="Beta-barrel_TonB_sf"/>
</dbReference>
<dbReference type="PROSITE" id="PS52016">
    <property type="entry name" value="TONB_DEPENDENT_REC_3"/>
    <property type="match status" value="1"/>
</dbReference>
<dbReference type="InterPro" id="IPR023996">
    <property type="entry name" value="TonB-dep_OMP_SusC/RagA"/>
</dbReference>
<keyword evidence="5 9" id="KW-0798">TonB box</keyword>
<accession>A0A3N0E5M1</accession>
<feature type="domain" description="TonB-dependent receptor-like beta-barrel" evidence="10">
    <location>
        <begin position="376"/>
        <end position="826"/>
    </location>
</feature>
<evidence type="ECO:0000256" key="5">
    <source>
        <dbReference type="ARBA" id="ARBA00023077"/>
    </source>
</evidence>
<dbReference type="NCBIfam" id="TIGR04057">
    <property type="entry name" value="SusC_RagA_signa"/>
    <property type="match status" value="1"/>
</dbReference>
<dbReference type="InterPro" id="IPR012910">
    <property type="entry name" value="Plug_dom"/>
</dbReference>
<dbReference type="Gene3D" id="2.60.40.1120">
    <property type="entry name" value="Carboxypeptidase-like, regulatory domain"/>
    <property type="match status" value="1"/>
</dbReference>
<organism evidence="12 13">
    <name type="scientific">Sinomicrobium pectinilyticum</name>
    <dbReference type="NCBI Taxonomy" id="1084421"/>
    <lineage>
        <taxon>Bacteria</taxon>
        <taxon>Pseudomonadati</taxon>
        <taxon>Bacteroidota</taxon>
        <taxon>Flavobacteriia</taxon>
        <taxon>Flavobacteriales</taxon>
        <taxon>Flavobacteriaceae</taxon>
        <taxon>Sinomicrobium</taxon>
    </lineage>
</organism>
<dbReference type="Pfam" id="PF13715">
    <property type="entry name" value="CarbopepD_reg_2"/>
    <property type="match status" value="1"/>
</dbReference>
<keyword evidence="3 8" id="KW-1134">Transmembrane beta strand</keyword>
<dbReference type="NCBIfam" id="TIGR04056">
    <property type="entry name" value="OMP_RagA_SusC"/>
    <property type="match status" value="1"/>
</dbReference>
<dbReference type="InterPro" id="IPR008969">
    <property type="entry name" value="CarboxyPept-like_regulatory"/>
</dbReference>
<comment type="caution">
    <text evidence="12">The sequence shown here is derived from an EMBL/GenBank/DDBJ whole genome shotgun (WGS) entry which is preliminary data.</text>
</comment>
<evidence type="ECO:0000313" key="12">
    <source>
        <dbReference type="EMBL" id="RNL83142.1"/>
    </source>
</evidence>